<feature type="compositionally biased region" description="Basic and acidic residues" evidence="1">
    <location>
        <begin position="210"/>
        <end position="229"/>
    </location>
</feature>
<dbReference type="GO" id="GO:0000124">
    <property type="term" value="C:SAGA complex"/>
    <property type="evidence" value="ECO:0007669"/>
    <property type="project" value="InterPro"/>
</dbReference>
<dbReference type="Pfam" id="PF08313">
    <property type="entry name" value="SCA7"/>
    <property type="match status" value="1"/>
</dbReference>
<feature type="compositionally biased region" description="Basic residues" evidence="1">
    <location>
        <begin position="39"/>
        <end position="49"/>
    </location>
</feature>
<dbReference type="OrthoDB" id="21678at2759"/>
<name>A0A9N9Q386_9HELO</name>
<dbReference type="GO" id="GO:1904802">
    <property type="term" value="P:RITS complex assembly"/>
    <property type="evidence" value="ECO:0007669"/>
    <property type="project" value="TreeGrafter"/>
</dbReference>
<organism evidence="3 4">
    <name type="scientific">Hymenoscyphus albidus</name>
    <dbReference type="NCBI Taxonomy" id="595503"/>
    <lineage>
        <taxon>Eukaryota</taxon>
        <taxon>Fungi</taxon>
        <taxon>Dikarya</taxon>
        <taxon>Ascomycota</taxon>
        <taxon>Pezizomycotina</taxon>
        <taxon>Leotiomycetes</taxon>
        <taxon>Helotiales</taxon>
        <taxon>Helotiaceae</taxon>
        <taxon>Hymenoscyphus</taxon>
    </lineage>
</organism>
<gene>
    <name evidence="3" type="ORF">HYALB_00001962</name>
</gene>
<dbReference type="InterPro" id="IPR013243">
    <property type="entry name" value="SCA7_dom"/>
</dbReference>
<feature type="compositionally biased region" description="Low complexity" evidence="1">
    <location>
        <begin position="1"/>
        <end position="15"/>
    </location>
</feature>
<sequence>MAAAAFGSSSKASQSGNAEDTPTKVTSKNGKEKLNGPIKLKKPPPKHIRPGNWRDGSVVDDDKKKGTDTPSTTNSVPASPGPVVNPLDEDARETFATGRPLEDSPDLQSCKHCKKSFLTTAIKAHLIQCLAAKKAKAQKKKEQKEARERERKGLGEAQKDGDGDTKMDDDDDDEDVAPDKKGPEGLKTAKKSAGKKVELDETKKGKKRKADGDAEKAPKPKKKKEEPKLKAPKPKGNAPFILSETETDFSFSKFIPRSIVKKASANHKKCKGPVDVERQCGVMKDGQPCARSLTCKSHSMGAKRAVPGRSLPYDMLLTAYQKKNQAKQQKAAIDANAPLEDEEAANGPVDEDEELTAVVAGLSNWNPQPVVPPLVHMPIEKIYMRQRLYEQLHNATNGFTVNIFKCGDGAKNPNTDTTHVDGLTDADGEVDLGVGMANIAARRASGFNMQLPQRKISGPIRPVN</sequence>
<dbReference type="GO" id="GO:0006357">
    <property type="term" value="P:regulation of transcription by RNA polymerase II"/>
    <property type="evidence" value="ECO:0007669"/>
    <property type="project" value="TreeGrafter"/>
</dbReference>
<feature type="domain" description="SCA7" evidence="2">
    <location>
        <begin position="267"/>
        <end position="332"/>
    </location>
</feature>
<dbReference type="Gene3D" id="6.10.140.1270">
    <property type="match status" value="1"/>
</dbReference>
<dbReference type="EMBL" id="CAJVRM010000028">
    <property type="protein sequence ID" value="CAG8971851.1"/>
    <property type="molecule type" value="Genomic_DNA"/>
</dbReference>
<dbReference type="PANTHER" id="PTHR47805">
    <property type="entry name" value="SAGA-ASSOCIATED FACTOR 73"/>
    <property type="match status" value="1"/>
</dbReference>
<dbReference type="AlphaFoldDB" id="A0A9N9Q386"/>
<dbReference type="GO" id="GO:0031048">
    <property type="term" value="P:regulatory ncRNA-mediated heterochromatin formation"/>
    <property type="evidence" value="ECO:0007669"/>
    <property type="project" value="TreeGrafter"/>
</dbReference>
<accession>A0A9N9Q386</accession>
<feature type="region of interest" description="Disordered" evidence="1">
    <location>
        <begin position="1"/>
        <end position="109"/>
    </location>
</feature>
<feature type="compositionally biased region" description="Polar residues" evidence="1">
    <location>
        <begin position="16"/>
        <end position="28"/>
    </location>
</feature>
<dbReference type="PROSITE" id="PS51505">
    <property type="entry name" value="SCA7"/>
    <property type="match status" value="1"/>
</dbReference>
<feature type="compositionally biased region" description="Acidic residues" evidence="1">
    <location>
        <begin position="167"/>
        <end position="176"/>
    </location>
</feature>
<keyword evidence="4" id="KW-1185">Reference proteome</keyword>
<evidence type="ECO:0000256" key="1">
    <source>
        <dbReference type="SAM" id="MobiDB-lite"/>
    </source>
</evidence>
<evidence type="ECO:0000259" key="2">
    <source>
        <dbReference type="PROSITE" id="PS51505"/>
    </source>
</evidence>
<dbReference type="Proteomes" id="UP000701801">
    <property type="component" value="Unassembled WGS sequence"/>
</dbReference>
<evidence type="ECO:0000313" key="3">
    <source>
        <dbReference type="EMBL" id="CAG8971851.1"/>
    </source>
</evidence>
<reference evidence="3" key="1">
    <citation type="submission" date="2021-07" db="EMBL/GenBank/DDBJ databases">
        <authorList>
            <person name="Durling M."/>
        </authorList>
    </citation>
    <scope>NUCLEOTIDE SEQUENCE</scope>
</reference>
<evidence type="ECO:0000313" key="4">
    <source>
        <dbReference type="Proteomes" id="UP000701801"/>
    </source>
</evidence>
<dbReference type="InterPro" id="IPR037804">
    <property type="entry name" value="SGF73"/>
</dbReference>
<feature type="region of interest" description="Disordered" evidence="1">
    <location>
        <begin position="132"/>
        <end position="241"/>
    </location>
</feature>
<dbReference type="PANTHER" id="PTHR47805:SF1">
    <property type="entry name" value="SAGA-ASSOCIATED FACTOR 73"/>
    <property type="match status" value="1"/>
</dbReference>
<protein>
    <recommendedName>
        <fullName evidence="2">SCA7 domain-containing protein</fullName>
    </recommendedName>
</protein>
<feature type="compositionally biased region" description="Basic and acidic residues" evidence="1">
    <location>
        <begin position="140"/>
        <end position="166"/>
    </location>
</feature>
<comment type="caution">
    <text evidence="3">The sequence shown here is derived from an EMBL/GenBank/DDBJ whole genome shotgun (WGS) entry which is preliminary data.</text>
</comment>
<proteinExistence type="predicted"/>